<proteinExistence type="predicted"/>
<evidence type="ECO:0000313" key="3">
    <source>
        <dbReference type="EMBL" id="CDG15118.1"/>
    </source>
</evidence>
<feature type="domain" description="KAP NTPase" evidence="2">
    <location>
        <begin position="28"/>
        <end position="335"/>
    </location>
</feature>
<dbReference type="AlphaFoldDB" id="A0ABC9IQS2"/>
<gene>
    <name evidence="3" type="ORF">SMDB11_4558</name>
</gene>
<dbReference type="InterPro" id="IPR011646">
    <property type="entry name" value="KAP_P-loop"/>
</dbReference>
<organism evidence="3 4">
    <name type="scientific">Serratia marcescens subsp. marcescens Db11</name>
    <dbReference type="NCBI Taxonomy" id="273526"/>
    <lineage>
        <taxon>Bacteria</taxon>
        <taxon>Pseudomonadati</taxon>
        <taxon>Pseudomonadota</taxon>
        <taxon>Gammaproteobacteria</taxon>
        <taxon>Enterobacterales</taxon>
        <taxon>Yersiniaceae</taxon>
        <taxon>Serratia</taxon>
    </lineage>
</organism>
<dbReference type="SUPFAM" id="SSF52540">
    <property type="entry name" value="P-loop containing nucleoside triphosphate hydrolases"/>
    <property type="match status" value="1"/>
</dbReference>
<feature type="region of interest" description="Disordered" evidence="1">
    <location>
        <begin position="1"/>
        <end position="22"/>
    </location>
</feature>
<reference evidence="3 4" key="1">
    <citation type="submission" date="2013-06" db="EMBL/GenBank/DDBJ databases">
        <authorList>
            <person name="Aslett M."/>
        </authorList>
    </citation>
    <scope>NUCLEOTIDE SEQUENCE [LARGE SCALE GENOMIC DNA]</scope>
    <source>
        <strain evidence="3 4">Db11</strain>
    </source>
</reference>
<accession>A0ABC9IQS2</accession>
<protein>
    <submittedName>
        <fullName evidence="3">Phage T7 exclusion protein</fullName>
    </submittedName>
</protein>
<name>A0ABC9IQS2_SERMA</name>
<dbReference type="PANTHER" id="PTHR22674">
    <property type="entry name" value="NTPASE, KAP FAMILY P-LOOP DOMAIN-CONTAINING 1"/>
    <property type="match status" value="1"/>
</dbReference>
<sequence length="745" mass="84628">MTHSPQENRQGQHPDRAISNKDEDRYGFTHIATELARAIQGIGREGSAVIGIEGAWGTGKTSLLNLLRTALAEQQEKQTFVLTVSPWLDGSDTPLVASLLLPVAAIIAEEEERRLSPGERAELKEKKALTRTARTLMDYTRATARNLTPVAKIAALIPGAPDVSNALNAVAESSWLKEKEKTTADMRTEIARKIEELDLSFIVLLDDLDRLEPAQAVEVIRLVKSVADFPRFRYLLCYDKAVLSQAISQGLGVADGSLYLQKIIQIAFALPRLESFALRQQFHDAAIELYQTVNDFPPEKGILADLTAVANIYGATLKTPREVQTVLNALRFRYAGMRDYVYFPDLCFLQLLRTTNPGLYDWVEEYLSEWNVVQAEDGQVSDEEQKALVGSLEHHLKRYFPAAAHSAYMLGQWVPGIFGGLTEYPVKLFARTGPQESAMQTAGKRLSSQVYWRYYFAFSAPQNILSPQIFDQLFTLASQPQKQQELAECLLGYIQSKNLSSRTWFEHILTQLTSPLIEARTSAECRGLLQFFCNNGDIMVERYRQDNEWFALQDLDTYSVADRLIQRMLREDVASTMKFLIAQLQSGKAWYWCAEYVRHLLWQHGIVGDRTGHQLEEWMERSNVVILQQTMGKRLKSPTITDQLPAFALLNWYIWAWRDISGAPVVRKWVKSQVKEDDAFLNLLLLLRYYGTSSAQGYYQALPLADMTEFLGDIKTVTNRIESIKQAGRFPERVKQVEQSIRRSR</sequence>
<reference evidence="4" key="2">
    <citation type="submission" date="2013-11" db="EMBL/GenBank/DDBJ databases">
        <title>Genome sequences of clinical and environmental isolates of Serratia marcescens.</title>
        <authorList>
            <person name="Iguchi A."/>
            <person name="Komatsu H."/>
            <person name="Nagaya Y."/>
            <person name="Ogura Y."/>
            <person name="Katsura K."/>
            <person name="Kurokawa K."/>
            <person name="Ooka T."/>
            <person name="Hattori M."/>
            <person name="Gotoh N."/>
            <person name="Thomson N."/>
            <person name="Hayashi T."/>
        </authorList>
    </citation>
    <scope>NUCLEOTIDE SEQUENCE [LARGE SCALE GENOMIC DNA]</scope>
    <source>
        <strain evidence="4">Db11</strain>
    </source>
</reference>
<evidence type="ECO:0000259" key="2">
    <source>
        <dbReference type="Pfam" id="PF07693"/>
    </source>
</evidence>
<dbReference type="EMBL" id="HG326223">
    <property type="protein sequence ID" value="CDG15118.1"/>
    <property type="molecule type" value="Genomic_DNA"/>
</dbReference>
<dbReference type="Pfam" id="PF07693">
    <property type="entry name" value="KAP_NTPase"/>
    <property type="match status" value="1"/>
</dbReference>
<dbReference type="Gene3D" id="3.40.50.300">
    <property type="entry name" value="P-loop containing nucleotide triphosphate hydrolases"/>
    <property type="match status" value="1"/>
</dbReference>
<dbReference type="InterPro" id="IPR052754">
    <property type="entry name" value="NTPase_KAP_P-loop"/>
</dbReference>
<reference evidence="3 4" key="3">
    <citation type="journal article" date="2014" name="Genome Biol. Evol.">
        <title>Genome evolution and plasticity of Serratia marcescens, an important multidrug-resistant nosocomial pathogen.</title>
        <authorList>
            <person name="Iguchi A."/>
            <person name="Nagaya Y."/>
            <person name="Pradel E."/>
            <person name="Ooka T."/>
            <person name="Ogura Y."/>
            <person name="Katsura K."/>
            <person name="Kurokawa K."/>
            <person name="Oshima K."/>
            <person name="Hattori M."/>
            <person name="Parkhill J."/>
            <person name="Sebaihia M."/>
            <person name="Coulthurst S.J."/>
            <person name="Gotoh N."/>
            <person name="Thomson N.R."/>
            <person name="Ewbank J.J."/>
            <person name="Hayashi T."/>
        </authorList>
    </citation>
    <scope>NUCLEOTIDE SEQUENCE [LARGE SCALE GENOMIC DNA]</scope>
    <source>
        <strain evidence="3 4">Db11</strain>
    </source>
</reference>
<evidence type="ECO:0000256" key="1">
    <source>
        <dbReference type="SAM" id="MobiDB-lite"/>
    </source>
</evidence>
<evidence type="ECO:0000313" key="4">
    <source>
        <dbReference type="Proteomes" id="UP000018979"/>
    </source>
</evidence>
<dbReference type="Proteomes" id="UP000018979">
    <property type="component" value="Chromosome I"/>
</dbReference>
<dbReference type="InterPro" id="IPR027417">
    <property type="entry name" value="P-loop_NTPase"/>
</dbReference>
<dbReference type="RefSeq" id="WP_025305066.1">
    <property type="nucleotide sequence ID" value="NZ_HG326223.1"/>
</dbReference>
<feature type="compositionally biased region" description="Basic and acidic residues" evidence="1">
    <location>
        <begin position="10"/>
        <end position="22"/>
    </location>
</feature>
<dbReference type="PANTHER" id="PTHR22674:SF6">
    <property type="entry name" value="NTPASE KAP FAMILY P-LOOP DOMAIN-CONTAINING PROTEIN 1"/>
    <property type="match status" value="1"/>
</dbReference>
<dbReference type="KEGG" id="smac:SMDB11_4558"/>